<keyword evidence="1" id="KW-0175">Coiled coil</keyword>
<feature type="coiled-coil region" evidence="1">
    <location>
        <begin position="28"/>
        <end position="123"/>
    </location>
</feature>
<feature type="compositionally biased region" description="Polar residues" evidence="2">
    <location>
        <begin position="300"/>
        <end position="312"/>
    </location>
</feature>
<feature type="compositionally biased region" description="Basic residues" evidence="2">
    <location>
        <begin position="228"/>
        <end position="241"/>
    </location>
</feature>
<accession>A0AAP0DMK2</accession>
<keyword evidence="4" id="KW-1185">Reference proteome</keyword>
<evidence type="ECO:0000313" key="4">
    <source>
        <dbReference type="Proteomes" id="UP001408789"/>
    </source>
</evidence>
<evidence type="ECO:0000256" key="2">
    <source>
        <dbReference type="SAM" id="MobiDB-lite"/>
    </source>
</evidence>
<feature type="compositionally biased region" description="Basic residues" evidence="2">
    <location>
        <begin position="284"/>
        <end position="296"/>
    </location>
</feature>
<sequence length="508" mass="58664">MKKMDFEIDFGEEFDNFRKRFLELEEKVKKDESRYLMLETEVENLRKKNQELEGRIELIQKGIVDPTHVENDSKILEVMVENKVLECEKRKAETELCVWKEKAKQLESIIKVMNEKVKEEINATPKGTKEAINSKFREPLVIEEDECPDNPYKKMSPSTPGVVKSPFHGTIDISDEDVDYKEIPKDKKVYCSRKSADSAKSRHSSKNNIQKTNLEHTNEDHMDEFKFHSKNTRSAKRKRVAKIMTSDDESSYDDDAPICTLKKQHISRVMTDSEEQEVTENASRRHLTRPRRLKSKNKQDNSSFDLTKSVSSTEDEEYSDGVEESESEGESLDGFIVNSSESLSKCDSESGDNIDESEDVVSDYKETSAEDVVSDYKKTLEKIARKKKTSNLKWDLEGDMLSDFGKNPTLCMRAVCALYRQQTEDEKELKATLHHNERGFSQPDAPRGSELAEFLLNYDPNGDLVKTEEDLKEFDPDGLERCMSLAAKYSKQVFEIYQNNEDPYFKPE</sequence>
<protein>
    <submittedName>
        <fullName evidence="3">Uncharacterized protein</fullName>
    </submittedName>
</protein>
<organism evidence="3 4">
    <name type="scientific">Deinandra increscens subsp. villosa</name>
    <dbReference type="NCBI Taxonomy" id="3103831"/>
    <lineage>
        <taxon>Eukaryota</taxon>
        <taxon>Viridiplantae</taxon>
        <taxon>Streptophyta</taxon>
        <taxon>Embryophyta</taxon>
        <taxon>Tracheophyta</taxon>
        <taxon>Spermatophyta</taxon>
        <taxon>Magnoliopsida</taxon>
        <taxon>eudicotyledons</taxon>
        <taxon>Gunneridae</taxon>
        <taxon>Pentapetalae</taxon>
        <taxon>asterids</taxon>
        <taxon>campanulids</taxon>
        <taxon>Asterales</taxon>
        <taxon>Asteraceae</taxon>
        <taxon>Asteroideae</taxon>
        <taxon>Heliantheae alliance</taxon>
        <taxon>Madieae</taxon>
        <taxon>Madiinae</taxon>
        <taxon>Deinandra</taxon>
    </lineage>
</organism>
<dbReference type="EMBL" id="JBCNJP010000007">
    <property type="protein sequence ID" value="KAK9075377.1"/>
    <property type="molecule type" value="Genomic_DNA"/>
</dbReference>
<feature type="compositionally biased region" description="Basic and acidic residues" evidence="2">
    <location>
        <begin position="213"/>
        <end position="227"/>
    </location>
</feature>
<evidence type="ECO:0000313" key="3">
    <source>
        <dbReference type="EMBL" id="KAK9075377.1"/>
    </source>
</evidence>
<comment type="caution">
    <text evidence="3">The sequence shown here is derived from an EMBL/GenBank/DDBJ whole genome shotgun (WGS) entry which is preliminary data.</text>
</comment>
<feature type="region of interest" description="Disordered" evidence="2">
    <location>
        <begin position="147"/>
        <end position="168"/>
    </location>
</feature>
<feature type="compositionally biased region" description="Basic and acidic residues" evidence="2">
    <location>
        <begin position="191"/>
        <end position="200"/>
    </location>
</feature>
<dbReference type="AlphaFoldDB" id="A0AAP0DMK2"/>
<dbReference type="Proteomes" id="UP001408789">
    <property type="component" value="Unassembled WGS sequence"/>
</dbReference>
<proteinExistence type="predicted"/>
<gene>
    <name evidence="3" type="ORF">SSX86_003700</name>
</gene>
<dbReference type="PANTHER" id="PTHR34380">
    <property type="entry name" value="BNAA03G12380D PROTEIN"/>
    <property type="match status" value="1"/>
</dbReference>
<evidence type="ECO:0000256" key="1">
    <source>
        <dbReference type="SAM" id="Coils"/>
    </source>
</evidence>
<dbReference type="PANTHER" id="PTHR34380:SF1">
    <property type="entry name" value="OS01G0221300 PROTEIN"/>
    <property type="match status" value="1"/>
</dbReference>
<feature type="region of interest" description="Disordered" evidence="2">
    <location>
        <begin position="191"/>
        <end position="332"/>
    </location>
</feature>
<name>A0AAP0DMK2_9ASTR</name>
<feature type="compositionally biased region" description="Acidic residues" evidence="2">
    <location>
        <begin position="246"/>
        <end position="256"/>
    </location>
</feature>
<reference evidence="3 4" key="1">
    <citation type="submission" date="2024-04" db="EMBL/GenBank/DDBJ databases">
        <title>The reference genome of an endangered Asteraceae, Deinandra increscens subsp. villosa, native to the Central Coast of California.</title>
        <authorList>
            <person name="Guilliams M."/>
            <person name="Hasenstab-Lehman K."/>
            <person name="Meyer R."/>
            <person name="Mcevoy S."/>
        </authorList>
    </citation>
    <scope>NUCLEOTIDE SEQUENCE [LARGE SCALE GENOMIC DNA]</scope>
    <source>
        <tissue evidence="3">Leaf</tissue>
    </source>
</reference>
<feature type="compositionally biased region" description="Acidic residues" evidence="2">
    <location>
        <begin position="313"/>
        <end position="331"/>
    </location>
</feature>